<organism evidence="1 2">
    <name type="scientific">Paenibacillus contaminans</name>
    <dbReference type="NCBI Taxonomy" id="450362"/>
    <lineage>
        <taxon>Bacteria</taxon>
        <taxon>Bacillati</taxon>
        <taxon>Bacillota</taxon>
        <taxon>Bacilli</taxon>
        <taxon>Bacillales</taxon>
        <taxon>Paenibacillaceae</taxon>
        <taxon>Paenibacillus</taxon>
    </lineage>
</organism>
<proteinExistence type="predicted"/>
<gene>
    <name evidence="1" type="ORF">DQG23_32055</name>
</gene>
<sequence length="78" mass="8657">MIINAVPVRTSKMKGFCKNGGLKPVTFIIIDNAFEISAALNNFMLQFRAASAFDASFHRHPESVPVYDACRRSKPQPS</sequence>
<protein>
    <submittedName>
        <fullName evidence="1">Uncharacterized protein</fullName>
    </submittedName>
</protein>
<reference evidence="1 2" key="1">
    <citation type="journal article" date="2009" name="Int. J. Syst. Evol. Microbiol.">
        <title>Paenibacillus contaminans sp. nov., isolated from a contaminated laboratory plate.</title>
        <authorList>
            <person name="Chou J.H."/>
            <person name="Lee J.H."/>
            <person name="Lin M.C."/>
            <person name="Chang P.S."/>
            <person name="Arun A.B."/>
            <person name="Young C.C."/>
            <person name="Chen W.M."/>
        </authorList>
    </citation>
    <scope>NUCLEOTIDE SEQUENCE [LARGE SCALE GENOMIC DNA]</scope>
    <source>
        <strain evidence="1 2">CKOBP-6</strain>
    </source>
</reference>
<evidence type="ECO:0000313" key="2">
    <source>
        <dbReference type="Proteomes" id="UP000250369"/>
    </source>
</evidence>
<name>A0A329M3K5_9BACL</name>
<accession>A0A329M3K5</accession>
<keyword evidence="2" id="KW-1185">Reference proteome</keyword>
<dbReference type="Proteomes" id="UP000250369">
    <property type="component" value="Unassembled WGS sequence"/>
</dbReference>
<dbReference type="EMBL" id="QMFB01000027">
    <property type="protein sequence ID" value="RAV14202.1"/>
    <property type="molecule type" value="Genomic_DNA"/>
</dbReference>
<evidence type="ECO:0000313" key="1">
    <source>
        <dbReference type="EMBL" id="RAV14202.1"/>
    </source>
</evidence>
<dbReference type="AlphaFoldDB" id="A0A329M3K5"/>
<comment type="caution">
    <text evidence="1">The sequence shown here is derived from an EMBL/GenBank/DDBJ whole genome shotgun (WGS) entry which is preliminary data.</text>
</comment>